<dbReference type="InterPro" id="IPR051838">
    <property type="entry name" value="ARTD_PARP"/>
</dbReference>
<keyword evidence="8" id="KW-1185">Reference proteome</keyword>
<keyword evidence="2" id="KW-0808">Transferase</keyword>
<feature type="domain" description="PARP catalytic" evidence="6">
    <location>
        <begin position="250"/>
        <end position="303"/>
    </location>
</feature>
<dbReference type="Gene3D" id="3.90.228.10">
    <property type="match status" value="1"/>
</dbReference>
<dbReference type="GO" id="GO:0016779">
    <property type="term" value="F:nucleotidyltransferase activity"/>
    <property type="evidence" value="ECO:0007669"/>
    <property type="project" value="UniProtKB-KW"/>
</dbReference>
<keyword evidence="1" id="KW-0328">Glycosyltransferase</keyword>
<evidence type="ECO:0000256" key="4">
    <source>
        <dbReference type="ARBA" id="ARBA00023027"/>
    </source>
</evidence>
<evidence type="ECO:0000259" key="6">
    <source>
        <dbReference type="Pfam" id="PF00644"/>
    </source>
</evidence>
<organism evidence="7 8">
    <name type="scientific">Lojkania enalia</name>
    <dbReference type="NCBI Taxonomy" id="147567"/>
    <lineage>
        <taxon>Eukaryota</taxon>
        <taxon>Fungi</taxon>
        <taxon>Dikarya</taxon>
        <taxon>Ascomycota</taxon>
        <taxon>Pezizomycotina</taxon>
        <taxon>Dothideomycetes</taxon>
        <taxon>Pleosporomycetidae</taxon>
        <taxon>Pleosporales</taxon>
        <taxon>Pleosporales incertae sedis</taxon>
        <taxon>Lojkania</taxon>
    </lineage>
</organism>
<evidence type="ECO:0000256" key="3">
    <source>
        <dbReference type="ARBA" id="ARBA00022695"/>
    </source>
</evidence>
<dbReference type="PANTHER" id="PTHR21328">
    <property type="entry name" value="POLY ADP-RIBOSE POLYMERASE FAMILY, MEMBER PARP"/>
    <property type="match status" value="1"/>
</dbReference>
<evidence type="ECO:0000313" key="7">
    <source>
        <dbReference type="EMBL" id="KAF2270832.1"/>
    </source>
</evidence>
<dbReference type="EMBL" id="ML986578">
    <property type="protein sequence ID" value="KAF2270832.1"/>
    <property type="molecule type" value="Genomic_DNA"/>
</dbReference>
<comment type="caution">
    <text evidence="7">The sequence shown here is derived from an EMBL/GenBank/DDBJ whole genome shotgun (WGS) entry which is preliminary data.</text>
</comment>
<evidence type="ECO:0000313" key="8">
    <source>
        <dbReference type="Proteomes" id="UP000800093"/>
    </source>
</evidence>
<protein>
    <recommendedName>
        <fullName evidence="6">PARP catalytic domain-containing protein</fullName>
    </recommendedName>
</protein>
<dbReference type="OrthoDB" id="109543at2759"/>
<dbReference type="Proteomes" id="UP000800093">
    <property type="component" value="Unassembled WGS sequence"/>
</dbReference>
<sequence>MSLRISIPGISRKSSRHKEDSGINVRVRPLKETLDESLMISTIELPNPGPPPRISPTHKLLKKCHVTRHPKTLHELVNSVCQATCAMILRRSTLSSGTNLLVTDPVVVDLLLTCVSSLDYGYSRGFTSIELLPNCPLAEGKIKGIVNSLPALSTFSLDKTFSTPTSSNTSTSTLSSTILSTSLQSNHRTLLTWLLKSPFAHLSSITPTSNTALSFPILKSMGVIPLLVTQQPPNKELLFKYHCKFRAPLAVFHGTHPSRLPLILSQGLRNMSGTRYQSNGRAMGKGIYLAEDATTSICYSYGADGWKNSQWAPQGGGNANVRVLLGCELAAQEKGLGTYVIPDEGRVIVRFVFVVPAGVAGEFGAAVGRELVGALEALRTMTGF</sequence>
<gene>
    <name evidence="7" type="ORF">CC78DRAFT_573188</name>
</gene>
<evidence type="ECO:0000256" key="1">
    <source>
        <dbReference type="ARBA" id="ARBA00022676"/>
    </source>
</evidence>
<evidence type="ECO:0000256" key="5">
    <source>
        <dbReference type="SAM" id="MobiDB-lite"/>
    </source>
</evidence>
<dbReference type="InterPro" id="IPR012317">
    <property type="entry name" value="Poly(ADP-ribose)pol_cat_dom"/>
</dbReference>
<accession>A0A9P4TRC8</accession>
<keyword evidence="3" id="KW-0548">Nucleotidyltransferase</keyword>
<keyword evidence="4" id="KW-0520">NAD</keyword>
<name>A0A9P4TRC8_9PLEO</name>
<dbReference type="Pfam" id="PF00644">
    <property type="entry name" value="PARP"/>
    <property type="match status" value="1"/>
</dbReference>
<dbReference type="GO" id="GO:0003950">
    <property type="term" value="F:NAD+ poly-ADP-ribosyltransferase activity"/>
    <property type="evidence" value="ECO:0007669"/>
    <property type="project" value="InterPro"/>
</dbReference>
<feature type="region of interest" description="Disordered" evidence="5">
    <location>
        <begin position="1"/>
        <end position="22"/>
    </location>
</feature>
<dbReference type="AlphaFoldDB" id="A0A9P4TRC8"/>
<proteinExistence type="predicted"/>
<dbReference type="SUPFAM" id="SSF56399">
    <property type="entry name" value="ADP-ribosylation"/>
    <property type="match status" value="1"/>
</dbReference>
<evidence type="ECO:0000256" key="2">
    <source>
        <dbReference type="ARBA" id="ARBA00022679"/>
    </source>
</evidence>
<reference evidence="8" key="1">
    <citation type="journal article" date="2020" name="Stud. Mycol.">
        <title>101 Dothideomycetes genomes: A test case for predicting lifestyles and emergence of pathogens.</title>
        <authorList>
            <person name="Haridas S."/>
            <person name="Albert R."/>
            <person name="Binder M."/>
            <person name="Bloem J."/>
            <person name="LaButti K."/>
            <person name="Salamov A."/>
            <person name="Andreopoulos B."/>
            <person name="Baker S."/>
            <person name="Barry K."/>
            <person name="Bills G."/>
            <person name="Bluhm B."/>
            <person name="Cannon C."/>
            <person name="Castanera R."/>
            <person name="Culley D."/>
            <person name="Daum C."/>
            <person name="Ezra D."/>
            <person name="Gonzalez J."/>
            <person name="Henrissat B."/>
            <person name="Kuo A."/>
            <person name="Liang C."/>
            <person name="Lipzen A."/>
            <person name="Lutzoni F."/>
            <person name="Magnuson J."/>
            <person name="Mondo S."/>
            <person name="Nolan M."/>
            <person name="Ohm R."/>
            <person name="Pangilinan J."/>
            <person name="Park H.-J."/>
            <person name="Ramirez L."/>
            <person name="Alfaro M."/>
            <person name="Sun H."/>
            <person name="Tritt A."/>
            <person name="Yoshinaga Y."/>
            <person name="Zwiers L.-H."/>
            <person name="Turgeon B."/>
            <person name="Goodwin S."/>
            <person name="Spatafora J."/>
            <person name="Crous P."/>
            <person name="Grigoriev I."/>
        </authorList>
    </citation>
    <scope>NUCLEOTIDE SEQUENCE [LARGE SCALE GENOMIC DNA]</scope>
    <source>
        <strain evidence="8">CBS 304.66</strain>
    </source>
</reference>